<name>A0ABU1RVE9_9GAMM</name>
<reference evidence="1 2" key="1">
    <citation type="submission" date="2023-07" db="EMBL/GenBank/DDBJ databases">
        <title>Sorghum-associated microbial communities from plants grown in Nebraska, USA.</title>
        <authorList>
            <person name="Schachtman D."/>
        </authorList>
    </citation>
    <scope>NUCLEOTIDE SEQUENCE [LARGE SCALE GENOMIC DNA]</scope>
    <source>
        <strain evidence="1 2">BE107</strain>
    </source>
</reference>
<dbReference type="RefSeq" id="WP_310095253.1">
    <property type="nucleotide sequence ID" value="NZ_JAVDTT010000004.1"/>
</dbReference>
<sequence>MDPFLDTHAAPQQVALNIEVELEYWRCCYRRMPFHRQGLAYEAYVPAIKFAYDCYLYHHRDDLKMLFPALKERYQRQFPLPQRTEWRVVERIVKAVWQRIQSGEPCIAPRKVAAASPPPRNLEMRKVRNVAHA</sequence>
<comment type="caution">
    <text evidence="1">The sequence shown here is derived from an EMBL/GenBank/DDBJ whole genome shotgun (WGS) entry which is preliminary data.</text>
</comment>
<dbReference type="Proteomes" id="UP001254759">
    <property type="component" value="Unassembled WGS sequence"/>
</dbReference>
<protein>
    <submittedName>
        <fullName evidence="1">Uncharacterized protein</fullName>
    </submittedName>
</protein>
<dbReference type="EMBL" id="JAVDTT010000004">
    <property type="protein sequence ID" value="MDR6842756.1"/>
    <property type="molecule type" value="Genomic_DNA"/>
</dbReference>
<evidence type="ECO:0000313" key="1">
    <source>
        <dbReference type="EMBL" id="MDR6842756.1"/>
    </source>
</evidence>
<accession>A0ABU1RVE9</accession>
<organism evidence="1 2">
    <name type="scientific">Pseudoxanthomonas sacheonensis</name>
    <dbReference type="NCBI Taxonomy" id="443615"/>
    <lineage>
        <taxon>Bacteria</taxon>
        <taxon>Pseudomonadati</taxon>
        <taxon>Pseudomonadota</taxon>
        <taxon>Gammaproteobacteria</taxon>
        <taxon>Lysobacterales</taxon>
        <taxon>Lysobacteraceae</taxon>
        <taxon>Pseudoxanthomonas</taxon>
    </lineage>
</organism>
<keyword evidence="2" id="KW-1185">Reference proteome</keyword>
<proteinExistence type="predicted"/>
<evidence type="ECO:0000313" key="2">
    <source>
        <dbReference type="Proteomes" id="UP001254759"/>
    </source>
</evidence>
<gene>
    <name evidence="1" type="ORF">J2W94_003061</name>
</gene>